<feature type="non-terminal residue" evidence="2">
    <location>
        <position position="1"/>
    </location>
</feature>
<evidence type="ECO:0000313" key="2">
    <source>
        <dbReference type="EMBL" id="PZV36612.1"/>
    </source>
</evidence>
<feature type="region of interest" description="Disordered" evidence="1">
    <location>
        <begin position="47"/>
        <end position="68"/>
    </location>
</feature>
<comment type="caution">
    <text evidence="2">The sequence shown here is derived from an EMBL/GenBank/DDBJ whole genome shotgun (WGS) entry which is preliminary data.</text>
</comment>
<protein>
    <recommendedName>
        <fullName evidence="4">Transposase</fullName>
    </recommendedName>
</protein>
<dbReference type="AlphaFoldDB" id="A0A2W7C0N8"/>
<evidence type="ECO:0008006" key="4">
    <source>
        <dbReference type="Google" id="ProtNLM"/>
    </source>
</evidence>
<keyword evidence="3" id="KW-1185">Reference proteome</keyword>
<sequence length="68" mass="7153">TTELSNQIRGLMKTFGLLVPAGKGSTFEKNVRSLLVDQDGLAAAGTGRVDRSRVLQPNPLPTASSTRG</sequence>
<dbReference type="Proteomes" id="UP000248616">
    <property type="component" value="Unassembled WGS sequence"/>
</dbReference>
<evidence type="ECO:0000256" key="1">
    <source>
        <dbReference type="SAM" id="MobiDB-lite"/>
    </source>
</evidence>
<evidence type="ECO:0000313" key="3">
    <source>
        <dbReference type="Proteomes" id="UP000248616"/>
    </source>
</evidence>
<gene>
    <name evidence="2" type="ORF">B5V02_20945</name>
</gene>
<dbReference type="EMBL" id="MZXV01000047">
    <property type="protein sequence ID" value="PZV36612.1"/>
    <property type="molecule type" value="Genomic_DNA"/>
</dbReference>
<reference evidence="3" key="1">
    <citation type="submission" date="2017-03" db="EMBL/GenBank/DDBJ databases">
        <authorList>
            <person name="Safronova V.I."/>
            <person name="Sazanova A.L."/>
            <person name="Chirak E.R."/>
        </authorList>
    </citation>
    <scope>NUCLEOTIDE SEQUENCE [LARGE SCALE GENOMIC DNA]</scope>
    <source>
        <strain evidence="3">Ach-343</strain>
    </source>
</reference>
<accession>A0A2W7C0N8</accession>
<proteinExistence type="predicted"/>
<name>A0A2W7C0N8_9HYPH</name>
<organism evidence="2 3">
    <name type="scientific">Mesorhizobium kowhaii</name>
    <dbReference type="NCBI Taxonomy" id="1300272"/>
    <lineage>
        <taxon>Bacteria</taxon>
        <taxon>Pseudomonadati</taxon>
        <taxon>Pseudomonadota</taxon>
        <taxon>Alphaproteobacteria</taxon>
        <taxon>Hyphomicrobiales</taxon>
        <taxon>Phyllobacteriaceae</taxon>
        <taxon>Mesorhizobium</taxon>
    </lineage>
</organism>